<evidence type="ECO:0000259" key="7">
    <source>
        <dbReference type="PROSITE" id="PS52035"/>
    </source>
</evidence>
<dbReference type="Gene3D" id="1.25.10.10">
    <property type="entry name" value="Leucine-rich Repeat Variant"/>
    <property type="match status" value="1"/>
</dbReference>
<dbReference type="Pfam" id="PF25571">
    <property type="entry name" value="TPR_CCP1_N"/>
    <property type="match status" value="1"/>
</dbReference>
<feature type="region of interest" description="Disordered" evidence="6">
    <location>
        <begin position="1064"/>
        <end position="1083"/>
    </location>
</feature>
<feature type="compositionally biased region" description="Acidic residues" evidence="6">
    <location>
        <begin position="1066"/>
        <end position="1083"/>
    </location>
</feature>
<feature type="active site" description="Proton donor/acceptor" evidence="5">
    <location>
        <position position="1001"/>
    </location>
</feature>
<dbReference type="Gene3D" id="3.40.630.10">
    <property type="entry name" value="Zn peptidases"/>
    <property type="match status" value="1"/>
</dbReference>
<accession>A0A1B6DCR2</accession>
<dbReference type="EMBL" id="GEDC01013913">
    <property type="protein sequence ID" value="JAS23385.1"/>
    <property type="molecule type" value="Transcribed_RNA"/>
</dbReference>
<dbReference type="PROSITE" id="PS52035">
    <property type="entry name" value="PEPTIDASE_M14"/>
    <property type="match status" value="1"/>
</dbReference>
<evidence type="ECO:0000256" key="2">
    <source>
        <dbReference type="ARBA" id="ARBA00005988"/>
    </source>
</evidence>
<dbReference type="PANTHER" id="PTHR12756:SF11">
    <property type="entry name" value="CYTOSOLIC CARBOXYPEPTIDASE 1"/>
    <property type="match status" value="1"/>
</dbReference>
<feature type="domain" description="Peptidase M14" evidence="7">
    <location>
        <begin position="756"/>
        <end position="1040"/>
    </location>
</feature>
<evidence type="ECO:0000256" key="6">
    <source>
        <dbReference type="SAM" id="MobiDB-lite"/>
    </source>
</evidence>
<evidence type="ECO:0000256" key="3">
    <source>
        <dbReference type="ARBA" id="ARBA00024524"/>
    </source>
</evidence>
<dbReference type="InterPro" id="IPR040626">
    <property type="entry name" value="Pepdidase_M14_N"/>
</dbReference>
<dbReference type="AlphaFoldDB" id="A0A1B6DCR2"/>
<dbReference type="SUPFAM" id="SSF48371">
    <property type="entry name" value="ARM repeat"/>
    <property type="match status" value="1"/>
</dbReference>
<name>A0A1B6DCR2_9HEMI</name>
<organism evidence="8">
    <name type="scientific">Clastoptera arizonana</name>
    <name type="common">Arizona spittle bug</name>
    <dbReference type="NCBI Taxonomy" id="38151"/>
    <lineage>
        <taxon>Eukaryota</taxon>
        <taxon>Metazoa</taxon>
        <taxon>Ecdysozoa</taxon>
        <taxon>Arthropoda</taxon>
        <taxon>Hexapoda</taxon>
        <taxon>Insecta</taxon>
        <taxon>Pterygota</taxon>
        <taxon>Neoptera</taxon>
        <taxon>Paraneoptera</taxon>
        <taxon>Hemiptera</taxon>
        <taxon>Auchenorrhyncha</taxon>
        <taxon>Cercopoidea</taxon>
        <taxon>Clastopteridae</taxon>
        <taxon>Clastoptera</taxon>
    </lineage>
</organism>
<feature type="non-terminal residue" evidence="8">
    <location>
        <position position="1"/>
    </location>
</feature>
<dbReference type="EC" id="3.4.17.24" evidence="4"/>
<dbReference type="InterPro" id="IPR000834">
    <property type="entry name" value="Peptidase_M14"/>
</dbReference>
<feature type="region of interest" description="Disordered" evidence="6">
    <location>
        <begin position="379"/>
        <end position="413"/>
    </location>
</feature>
<dbReference type="Gene3D" id="2.60.40.3120">
    <property type="match status" value="1"/>
</dbReference>
<dbReference type="GO" id="GO:0008270">
    <property type="term" value="F:zinc ion binding"/>
    <property type="evidence" value="ECO:0007669"/>
    <property type="project" value="InterPro"/>
</dbReference>
<feature type="compositionally biased region" description="Acidic residues" evidence="6">
    <location>
        <begin position="386"/>
        <end position="411"/>
    </location>
</feature>
<reference evidence="8" key="1">
    <citation type="submission" date="2015-12" db="EMBL/GenBank/DDBJ databases">
        <title>De novo transcriptome assembly of four potential Pierce s Disease insect vectors from Arizona vineyards.</title>
        <authorList>
            <person name="Tassone E.E."/>
        </authorList>
    </citation>
    <scope>NUCLEOTIDE SEQUENCE</scope>
</reference>
<dbReference type="InterPro" id="IPR050821">
    <property type="entry name" value="Cytosolic_carboxypeptidase"/>
</dbReference>
<dbReference type="PANTHER" id="PTHR12756">
    <property type="entry name" value="CYTOSOLIC CARBOXYPEPTIDASE"/>
    <property type="match status" value="1"/>
</dbReference>
<dbReference type="GO" id="GO:0006508">
    <property type="term" value="P:proteolysis"/>
    <property type="evidence" value="ECO:0007669"/>
    <property type="project" value="InterPro"/>
</dbReference>
<dbReference type="GO" id="GO:0004181">
    <property type="term" value="F:metallocarboxypeptidase activity"/>
    <property type="evidence" value="ECO:0007669"/>
    <property type="project" value="InterPro"/>
</dbReference>
<comment type="cofactor">
    <cofactor evidence="1">
        <name>Zn(2+)</name>
        <dbReference type="ChEBI" id="CHEBI:29105"/>
    </cofactor>
</comment>
<evidence type="ECO:0000256" key="5">
    <source>
        <dbReference type="PROSITE-ProRule" id="PRU01379"/>
    </source>
</evidence>
<dbReference type="SUPFAM" id="SSF53187">
    <property type="entry name" value="Zn-dependent exopeptidases"/>
    <property type="match status" value="1"/>
</dbReference>
<sequence>RPATSVHISLPPTRVHSSAPPVVGMLPSRKNVNTRNMSEETINEALVEKLQQYAAKPGDNVDQLRSVAAKLHSRTTSQDKQVKVLTLERFRRKKSDLLTVILNLLETVRDHITATSLAGIIYECISPKSGLTRNNALRKLVDLNATNVFVKMVIQQLSTNTSESFLQELVLILGQLAQKDPKFSLKVRLLNGVKTFHHLLKVHYHNHNKMMQPVLIIMKTLARNVNTTALLVKDGIASTIEKTLLHVGFYPSIRLRLLLNVFNHLTKNNNFCVKMVKGGTVQLLVKMFDRWDKYEGKMKYKICSYTLFTLQHVCSLKIGRSALRSCSGQNVLYKFCQFCPDEKMYDTLLARVCNIISLCIEKKELPVATEQSPAQYQLPVKTVSTEVDDESDDSGDASADDENDVDKEDSELNLQLNNLPQRSIRDLDSLKMYTKFWCELQTDQKLKSDSIDNEPIAPQHSHHFSMYDRDNYFSIPPTITRLPNNERHSNTSNQWQASIDNRSMYNLSAVDSLTPGKSRRSVYCEVASSVRSIIPFVKVAYPDMVASESPTVLEPLNNKERKTCRAKMIACVERGLKSESNMANVVYDLDTLLANKRVEKTGKLINNDEERLRLKESGYRLCFESRFESGNLRKVIQIGSREYDLILTPDVNSREHCTWFYFEVSNMDANLPYVFNIINCEKSNSQFNFGMKPLLYSVKEAVLGNPGWVREGSDICYFRNPYPSSSKNQKKRTYLTATFTIKFPHNYDICYLAYHYPYTYSQLLTHIWCWKQSLMSNIVFRAESLCLSLNKNEIPVLTITAPDSYNNLITDREVIFLTARVHPGESNSSWIMHGTLQYLLEDSLAAANARMKYVFKVVPMLNPEGVINGCNRCGLTNEDLNRRWSQPSADLHPSIYHTKGLLDYCVRVLKKVPYVFCDFHGHSRRKNVFLYGCSSQESWLEVDRDKVEEPLDFLMLPNIMSSLTTGFALPLCKFSFERHKETTARVTVWREFGVKRSYTMECSYCGCDVGPNKGFHLNTTHLKGIGNNFGVAISCLYEETQWRLKIIEANQVIDRDHIPTNKELSNLEEQDCSDSEDSSDDNY</sequence>
<comment type="catalytic activity">
    <reaction evidence="3">
        <text>C-terminal L-alpha-aminoacyl-L-glutamyl-L-glutamyl-[tubulin] + H2O = C-terminal L-alpha-aminoacyl-L-glutamyl-[tubulin] + L-glutamate</text>
        <dbReference type="Rhea" id="RHEA:63792"/>
        <dbReference type="Rhea" id="RHEA-COMP:16435"/>
        <dbReference type="Rhea" id="RHEA-COMP:16436"/>
        <dbReference type="ChEBI" id="CHEBI:15377"/>
        <dbReference type="ChEBI" id="CHEBI:29985"/>
        <dbReference type="ChEBI" id="CHEBI:149555"/>
        <dbReference type="ChEBI" id="CHEBI:149556"/>
        <dbReference type="EC" id="3.4.17.24"/>
    </reaction>
    <physiologicalReaction direction="left-to-right" evidence="3">
        <dbReference type="Rhea" id="RHEA:63793"/>
    </physiologicalReaction>
</comment>
<dbReference type="Pfam" id="PF00246">
    <property type="entry name" value="Peptidase_M14"/>
    <property type="match status" value="1"/>
</dbReference>
<dbReference type="InterPro" id="IPR011989">
    <property type="entry name" value="ARM-like"/>
</dbReference>
<protein>
    <recommendedName>
        <fullName evidence="4">tubulin-glutamate carboxypeptidase</fullName>
        <ecNumber evidence="4">3.4.17.24</ecNumber>
    </recommendedName>
</protein>
<evidence type="ECO:0000256" key="1">
    <source>
        <dbReference type="ARBA" id="ARBA00001947"/>
    </source>
</evidence>
<evidence type="ECO:0000313" key="8">
    <source>
        <dbReference type="EMBL" id="JAS23385.1"/>
    </source>
</evidence>
<dbReference type="InterPro" id="IPR016024">
    <property type="entry name" value="ARM-type_fold"/>
</dbReference>
<dbReference type="Pfam" id="PF18027">
    <property type="entry name" value="Pepdidase_M14_N"/>
    <property type="match status" value="1"/>
</dbReference>
<evidence type="ECO:0000256" key="4">
    <source>
        <dbReference type="ARBA" id="ARBA00026108"/>
    </source>
</evidence>
<comment type="similarity">
    <text evidence="2 5">Belongs to the peptidase M14 family.</text>
</comment>
<gene>
    <name evidence="8" type="ORF">g.31091</name>
</gene>
<proteinExistence type="inferred from homology"/>